<dbReference type="GO" id="GO:0016881">
    <property type="term" value="F:acid-amino acid ligase activity"/>
    <property type="evidence" value="ECO:0007669"/>
    <property type="project" value="InterPro"/>
</dbReference>
<dbReference type="InterPro" id="IPR050061">
    <property type="entry name" value="MurCDEF_pg_biosynth"/>
</dbReference>
<dbReference type="InterPro" id="IPR004101">
    <property type="entry name" value="Mur_ligase_C"/>
</dbReference>
<protein>
    <recommendedName>
        <fullName evidence="1">Mur ligase C-terminal domain-containing protein</fullName>
    </recommendedName>
</protein>
<dbReference type="PANTHER" id="PTHR43445">
    <property type="entry name" value="UDP-N-ACETYLMURAMATE--L-ALANINE LIGASE-RELATED"/>
    <property type="match status" value="1"/>
</dbReference>
<dbReference type="InterPro" id="IPR036615">
    <property type="entry name" value="Mur_ligase_C_dom_sf"/>
</dbReference>
<accession>A0A381TPS9</accession>
<dbReference type="GO" id="GO:0005524">
    <property type="term" value="F:ATP binding"/>
    <property type="evidence" value="ECO:0007669"/>
    <property type="project" value="InterPro"/>
</dbReference>
<dbReference type="SUPFAM" id="SSF53244">
    <property type="entry name" value="MurD-like peptide ligases, peptide-binding domain"/>
    <property type="match status" value="1"/>
</dbReference>
<evidence type="ECO:0000259" key="1">
    <source>
        <dbReference type="Pfam" id="PF02875"/>
    </source>
</evidence>
<gene>
    <name evidence="2" type="ORF">METZ01_LOCUS70372</name>
</gene>
<feature type="domain" description="Mur ligase C-terminal" evidence="1">
    <location>
        <begin position="79"/>
        <end position="210"/>
    </location>
</feature>
<dbReference type="EMBL" id="UINC01004880">
    <property type="protein sequence ID" value="SVA17518.1"/>
    <property type="molecule type" value="Genomic_DNA"/>
</dbReference>
<dbReference type="PANTHER" id="PTHR43445:SF3">
    <property type="entry name" value="UDP-N-ACETYLMURAMATE--L-ALANINE LIGASE"/>
    <property type="match status" value="1"/>
</dbReference>
<name>A0A381TPS9_9ZZZZ</name>
<organism evidence="2">
    <name type="scientific">marine metagenome</name>
    <dbReference type="NCBI Taxonomy" id="408172"/>
    <lineage>
        <taxon>unclassified sequences</taxon>
        <taxon>metagenomes</taxon>
        <taxon>ecological metagenomes</taxon>
    </lineage>
</organism>
<reference evidence="2" key="1">
    <citation type="submission" date="2018-05" db="EMBL/GenBank/DDBJ databases">
        <authorList>
            <person name="Lanie J.A."/>
            <person name="Ng W.-L."/>
            <person name="Kazmierczak K.M."/>
            <person name="Andrzejewski T.M."/>
            <person name="Davidsen T.M."/>
            <person name="Wayne K.J."/>
            <person name="Tettelin H."/>
            <person name="Glass J.I."/>
            <person name="Rusch D."/>
            <person name="Podicherti R."/>
            <person name="Tsui H.-C.T."/>
            <person name="Winkler M.E."/>
        </authorList>
    </citation>
    <scope>NUCLEOTIDE SEQUENCE</scope>
</reference>
<proteinExistence type="predicted"/>
<sequence length="226" mass="23888">ETVGTADGADWAISAVEESWEGVRFSLSGPVGGSLEIVLPVPGLHNARNAATAAAAARHVGADPEAVVGALARFGGVARRFEHRGQVGGVVLVDDYAHLPTEVVATVEASRAGGFGRIVSVFQPHRYSRTEDLWSSFGGAFDGSDVLFVTDVYPSGEAPRPGVSGRLIVDAVLRDRPGSDVRYVERREDLLDALVGELREGDLCLTMGAGDLTSVPDDLRQRLHDS</sequence>
<dbReference type="SUPFAM" id="SSF53623">
    <property type="entry name" value="MurD-like peptide ligases, catalytic domain"/>
    <property type="match status" value="1"/>
</dbReference>
<dbReference type="AlphaFoldDB" id="A0A381TPS9"/>
<feature type="non-terminal residue" evidence="2">
    <location>
        <position position="1"/>
    </location>
</feature>
<dbReference type="Pfam" id="PF02875">
    <property type="entry name" value="Mur_ligase_C"/>
    <property type="match status" value="1"/>
</dbReference>
<dbReference type="Gene3D" id="3.90.190.20">
    <property type="entry name" value="Mur ligase, C-terminal domain"/>
    <property type="match status" value="1"/>
</dbReference>
<dbReference type="InterPro" id="IPR036565">
    <property type="entry name" value="Mur-like_cat_sf"/>
</dbReference>
<dbReference type="Gene3D" id="3.40.1190.10">
    <property type="entry name" value="Mur-like, catalytic domain"/>
    <property type="match status" value="1"/>
</dbReference>
<evidence type="ECO:0000313" key="2">
    <source>
        <dbReference type="EMBL" id="SVA17518.1"/>
    </source>
</evidence>